<evidence type="ECO:0000256" key="11">
    <source>
        <dbReference type="PROSITE-ProRule" id="PRU00169"/>
    </source>
</evidence>
<dbReference type="GO" id="GO:0005737">
    <property type="term" value="C:cytoplasm"/>
    <property type="evidence" value="ECO:0007669"/>
    <property type="project" value="UniProtKB-SubCell"/>
</dbReference>
<dbReference type="InterPro" id="IPR025944">
    <property type="entry name" value="Sigma_54_int_dom_CS"/>
</dbReference>
<evidence type="ECO:0000256" key="4">
    <source>
        <dbReference type="ARBA" id="ARBA00022741"/>
    </source>
</evidence>
<keyword evidence="9" id="KW-0010">Activator</keyword>
<evidence type="ECO:0000313" key="15">
    <source>
        <dbReference type="EMBL" id="AUX22067.1"/>
    </source>
</evidence>
<dbReference type="InterPro" id="IPR001789">
    <property type="entry name" value="Sig_transdc_resp-reg_receiver"/>
</dbReference>
<comment type="subcellular location">
    <subcellularLocation>
        <location evidence="1">Cytoplasm</location>
    </subcellularLocation>
</comment>
<keyword evidence="3 11" id="KW-0597">Phosphoprotein</keyword>
<dbReference type="SUPFAM" id="SSF52540">
    <property type="entry name" value="P-loop containing nucleoside triphosphate hydrolases"/>
    <property type="match status" value="1"/>
</dbReference>
<dbReference type="InterPro" id="IPR002078">
    <property type="entry name" value="Sigma_54_int"/>
</dbReference>
<dbReference type="InterPro" id="IPR027417">
    <property type="entry name" value="P-loop_NTPase"/>
</dbReference>
<keyword evidence="5" id="KW-0067">ATP-binding</keyword>
<dbReference type="Gene3D" id="3.40.50.300">
    <property type="entry name" value="P-loop containing nucleotide triphosphate hydrolases"/>
    <property type="match status" value="1"/>
</dbReference>
<proteinExistence type="predicted"/>
<dbReference type="Gene3D" id="1.10.10.60">
    <property type="entry name" value="Homeodomain-like"/>
    <property type="match status" value="1"/>
</dbReference>
<dbReference type="SMART" id="SM00382">
    <property type="entry name" value="AAA"/>
    <property type="match status" value="1"/>
</dbReference>
<dbReference type="GO" id="GO:0000160">
    <property type="term" value="P:phosphorelay signal transduction system"/>
    <property type="evidence" value="ECO:0007669"/>
    <property type="project" value="UniProtKB-KW"/>
</dbReference>
<reference evidence="15 16" key="1">
    <citation type="submission" date="2015-09" db="EMBL/GenBank/DDBJ databases">
        <title>Sorangium comparison.</title>
        <authorList>
            <person name="Zaburannyi N."/>
            <person name="Bunk B."/>
            <person name="Overmann J."/>
            <person name="Mueller R."/>
        </authorList>
    </citation>
    <scope>NUCLEOTIDE SEQUENCE [LARGE SCALE GENOMIC DNA]</scope>
    <source>
        <strain evidence="15 16">So ceGT47</strain>
    </source>
</reference>
<evidence type="ECO:0000256" key="2">
    <source>
        <dbReference type="ARBA" id="ARBA00022490"/>
    </source>
</evidence>
<evidence type="ECO:0000256" key="12">
    <source>
        <dbReference type="SAM" id="Coils"/>
    </source>
</evidence>
<dbReference type="PRINTS" id="PR01590">
    <property type="entry name" value="HTHFIS"/>
</dbReference>
<dbReference type="Gene3D" id="3.40.50.2300">
    <property type="match status" value="1"/>
</dbReference>
<evidence type="ECO:0000256" key="8">
    <source>
        <dbReference type="ARBA" id="ARBA00023125"/>
    </source>
</evidence>
<feature type="domain" description="Sigma-54 factor interaction" evidence="13">
    <location>
        <begin position="142"/>
        <end position="371"/>
    </location>
</feature>
<evidence type="ECO:0000313" key="16">
    <source>
        <dbReference type="Proteomes" id="UP000295781"/>
    </source>
</evidence>
<dbReference type="InterPro" id="IPR003593">
    <property type="entry name" value="AAA+_ATPase"/>
</dbReference>
<keyword evidence="12" id="KW-0175">Coiled coil</keyword>
<dbReference type="PROSITE" id="PS50110">
    <property type="entry name" value="RESPONSE_REGULATORY"/>
    <property type="match status" value="1"/>
</dbReference>
<dbReference type="Proteomes" id="UP000295781">
    <property type="component" value="Chromosome"/>
</dbReference>
<evidence type="ECO:0000256" key="10">
    <source>
        <dbReference type="ARBA" id="ARBA00023163"/>
    </source>
</evidence>
<dbReference type="InterPro" id="IPR058031">
    <property type="entry name" value="AAA_lid_NorR"/>
</dbReference>
<dbReference type="SUPFAM" id="SSF46689">
    <property type="entry name" value="Homeodomain-like"/>
    <property type="match status" value="1"/>
</dbReference>
<dbReference type="Pfam" id="PF02954">
    <property type="entry name" value="HTH_8"/>
    <property type="match status" value="1"/>
</dbReference>
<keyword evidence="4" id="KW-0547">Nucleotide-binding</keyword>
<feature type="coiled-coil region" evidence="12">
    <location>
        <begin position="112"/>
        <end position="139"/>
    </location>
</feature>
<name>A0A4P2PYV0_SORCE</name>
<evidence type="ECO:0000256" key="6">
    <source>
        <dbReference type="ARBA" id="ARBA00023012"/>
    </source>
</evidence>
<evidence type="ECO:0000259" key="13">
    <source>
        <dbReference type="PROSITE" id="PS50045"/>
    </source>
</evidence>
<dbReference type="Pfam" id="PF00072">
    <property type="entry name" value="Response_reg"/>
    <property type="match status" value="1"/>
</dbReference>
<feature type="domain" description="Response regulatory" evidence="14">
    <location>
        <begin position="3"/>
        <end position="117"/>
    </location>
</feature>
<protein>
    <submittedName>
        <fullName evidence="15">Fis family transcriptional regulator</fullName>
    </submittedName>
</protein>
<dbReference type="InterPro" id="IPR011006">
    <property type="entry name" value="CheY-like_superfamily"/>
</dbReference>
<dbReference type="InterPro" id="IPR002197">
    <property type="entry name" value="HTH_Fis"/>
</dbReference>
<accession>A0A4P2PYV0</accession>
<dbReference type="FunFam" id="3.40.50.2300:FF:000018">
    <property type="entry name" value="DNA-binding transcriptional regulator NtrC"/>
    <property type="match status" value="1"/>
</dbReference>
<dbReference type="GO" id="GO:0005524">
    <property type="term" value="F:ATP binding"/>
    <property type="evidence" value="ECO:0007669"/>
    <property type="project" value="UniProtKB-KW"/>
</dbReference>
<dbReference type="RefSeq" id="WP_129347295.1">
    <property type="nucleotide sequence ID" value="NZ_CP012670.1"/>
</dbReference>
<evidence type="ECO:0000256" key="9">
    <source>
        <dbReference type="ARBA" id="ARBA00023159"/>
    </source>
</evidence>
<keyword evidence="2" id="KW-0963">Cytoplasm</keyword>
<dbReference type="CDD" id="cd00009">
    <property type="entry name" value="AAA"/>
    <property type="match status" value="1"/>
</dbReference>
<dbReference type="FunFam" id="1.10.8.60:FF:000014">
    <property type="entry name" value="DNA-binding transcriptional regulator NtrC"/>
    <property type="match status" value="1"/>
</dbReference>
<dbReference type="InterPro" id="IPR009057">
    <property type="entry name" value="Homeodomain-like_sf"/>
</dbReference>
<gene>
    <name evidence="15" type="primary">fis</name>
    <name evidence="15" type="ORF">SOCEGT47_025680</name>
</gene>
<sequence>MRRVLVVDDEENLRLVVRTILKRDGYEVEAVSSGEEALAMVETFGPDVILTDVRMPRMGGLDLLATLKAKGNEATVIVMSAYGNIDLAIEAMKAGAYDYIQKPFKAEEVLLTLRKAEEREALRRENRALRQEIRRENLFEDILAKSPPMQVIFKTIAKIADYKTTALITGESGVGKELVARAIHRRSSRRGGPFVAVNCGAIPENLLESELFGYRRGAFTDAVNDRAGLFEQANHGTLLLDEIGELPLPLQVKLLRVLQEETIRRLGDSKDVKVDVRILAATHRDLAAETQAGRFREDLFYRINVLPIAIPPLRERREDIPILMDHFLARNNARFGINIRGFEPEARRLLLEYRWPGNVRELENTIERAMVLCEGERIGEADLPERIREARDPIQMQLTSGELSIKKTSRVIEEILIRRALQKTKGNRTKAAEVLEISHRALLYKIKDYRIDL</sequence>
<dbReference type="EMBL" id="CP012670">
    <property type="protein sequence ID" value="AUX22067.1"/>
    <property type="molecule type" value="Genomic_DNA"/>
</dbReference>
<dbReference type="Pfam" id="PF25601">
    <property type="entry name" value="AAA_lid_14"/>
    <property type="match status" value="1"/>
</dbReference>
<dbReference type="Gene3D" id="1.10.8.60">
    <property type="match status" value="1"/>
</dbReference>
<feature type="modified residue" description="4-aspartylphosphate" evidence="11">
    <location>
        <position position="52"/>
    </location>
</feature>
<dbReference type="PANTHER" id="PTHR32071:SF113">
    <property type="entry name" value="ALGINATE BIOSYNTHESIS TRANSCRIPTIONAL REGULATORY PROTEIN ALGB"/>
    <property type="match status" value="1"/>
</dbReference>
<keyword evidence="10" id="KW-0804">Transcription</keyword>
<dbReference type="PROSITE" id="PS00688">
    <property type="entry name" value="SIGMA54_INTERACT_3"/>
    <property type="match status" value="1"/>
</dbReference>
<dbReference type="OrthoDB" id="9814761at2"/>
<dbReference type="SMART" id="SM00448">
    <property type="entry name" value="REC"/>
    <property type="match status" value="1"/>
</dbReference>
<dbReference type="Pfam" id="PF00158">
    <property type="entry name" value="Sigma54_activat"/>
    <property type="match status" value="1"/>
</dbReference>
<keyword evidence="6" id="KW-0902">Two-component regulatory system</keyword>
<keyword evidence="8" id="KW-0238">DNA-binding</keyword>
<dbReference type="GO" id="GO:0006355">
    <property type="term" value="P:regulation of DNA-templated transcription"/>
    <property type="evidence" value="ECO:0007669"/>
    <property type="project" value="InterPro"/>
</dbReference>
<dbReference type="GO" id="GO:0043565">
    <property type="term" value="F:sequence-specific DNA binding"/>
    <property type="evidence" value="ECO:0007669"/>
    <property type="project" value="InterPro"/>
</dbReference>
<evidence type="ECO:0000259" key="14">
    <source>
        <dbReference type="PROSITE" id="PS50110"/>
    </source>
</evidence>
<dbReference type="SUPFAM" id="SSF52172">
    <property type="entry name" value="CheY-like"/>
    <property type="match status" value="1"/>
</dbReference>
<evidence type="ECO:0000256" key="1">
    <source>
        <dbReference type="ARBA" id="ARBA00004496"/>
    </source>
</evidence>
<dbReference type="PROSITE" id="PS50045">
    <property type="entry name" value="SIGMA54_INTERACT_4"/>
    <property type="match status" value="1"/>
</dbReference>
<evidence type="ECO:0000256" key="5">
    <source>
        <dbReference type="ARBA" id="ARBA00022840"/>
    </source>
</evidence>
<dbReference type="PANTHER" id="PTHR32071">
    <property type="entry name" value="TRANSCRIPTIONAL REGULATORY PROTEIN"/>
    <property type="match status" value="1"/>
</dbReference>
<dbReference type="AlphaFoldDB" id="A0A4P2PYV0"/>
<evidence type="ECO:0000256" key="3">
    <source>
        <dbReference type="ARBA" id="ARBA00022553"/>
    </source>
</evidence>
<dbReference type="FunFam" id="3.40.50.300:FF:000006">
    <property type="entry name" value="DNA-binding transcriptional regulator NtrC"/>
    <property type="match status" value="1"/>
</dbReference>
<keyword evidence="7" id="KW-0805">Transcription regulation</keyword>
<organism evidence="15 16">
    <name type="scientific">Sorangium cellulosum</name>
    <name type="common">Polyangium cellulosum</name>
    <dbReference type="NCBI Taxonomy" id="56"/>
    <lineage>
        <taxon>Bacteria</taxon>
        <taxon>Pseudomonadati</taxon>
        <taxon>Myxococcota</taxon>
        <taxon>Polyangia</taxon>
        <taxon>Polyangiales</taxon>
        <taxon>Polyangiaceae</taxon>
        <taxon>Sorangium</taxon>
    </lineage>
</organism>
<evidence type="ECO:0000256" key="7">
    <source>
        <dbReference type="ARBA" id="ARBA00023015"/>
    </source>
</evidence>